<evidence type="ECO:0000256" key="1">
    <source>
        <dbReference type="SAM" id="MobiDB-lite"/>
    </source>
</evidence>
<protein>
    <recommendedName>
        <fullName evidence="7">Mce/MlaD domain-containing protein</fullName>
    </recommendedName>
</protein>
<keyword evidence="2" id="KW-0812">Transmembrane</keyword>
<organism evidence="5 6">
    <name type="scientific">Gordonia insulae</name>
    <dbReference type="NCBI Taxonomy" id="2420509"/>
    <lineage>
        <taxon>Bacteria</taxon>
        <taxon>Bacillati</taxon>
        <taxon>Actinomycetota</taxon>
        <taxon>Actinomycetes</taxon>
        <taxon>Mycobacteriales</taxon>
        <taxon>Gordoniaceae</taxon>
        <taxon>Gordonia</taxon>
    </lineage>
</organism>
<dbReference type="InterPro" id="IPR003399">
    <property type="entry name" value="Mce/MlaD"/>
</dbReference>
<evidence type="ECO:0000313" key="6">
    <source>
        <dbReference type="Proteomes" id="UP000271469"/>
    </source>
</evidence>
<keyword evidence="2" id="KW-0472">Membrane</keyword>
<reference evidence="5 6" key="1">
    <citation type="submission" date="2018-11" db="EMBL/GenBank/DDBJ databases">
        <title>Gordonia insulae sp. nov., isolated from an island soil.</title>
        <authorList>
            <person name="Kim Y.S."/>
            <person name="Kim S.B."/>
        </authorList>
    </citation>
    <scope>NUCLEOTIDE SEQUENCE [LARGE SCALE GENOMIC DNA]</scope>
    <source>
        <strain evidence="5 6">MMS17-SY073</strain>
    </source>
</reference>
<dbReference type="Pfam" id="PF11887">
    <property type="entry name" value="Mce4_CUP1"/>
    <property type="match status" value="1"/>
</dbReference>
<feature type="region of interest" description="Disordered" evidence="1">
    <location>
        <begin position="362"/>
        <end position="386"/>
    </location>
</feature>
<feature type="region of interest" description="Disordered" evidence="1">
    <location>
        <begin position="1"/>
        <end position="53"/>
    </location>
</feature>
<dbReference type="PANTHER" id="PTHR33371">
    <property type="entry name" value="INTERMEMBRANE PHOSPHOLIPID TRANSPORT SYSTEM BINDING PROTEIN MLAD-RELATED"/>
    <property type="match status" value="1"/>
</dbReference>
<proteinExistence type="predicted"/>
<feature type="compositionally biased region" description="Polar residues" evidence="1">
    <location>
        <begin position="364"/>
        <end position="386"/>
    </location>
</feature>
<dbReference type="InterPro" id="IPR052336">
    <property type="entry name" value="MlaD_Phospholipid_Transporter"/>
</dbReference>
<dbReference type="AlphaFoldDB" id="A0A3G8JTZ7"/>
<dbReference type="InterPro" id="IPR005693">
    <property type="entry name" value="Mce"/>
</dbReference>
<dbReference type="PRINTS" id="PR01782">
    <property type="entry name" value="MCEVIRFACTOR"/>
</dbReference>
<dbReference type="Proteomes" id="UP000271469">
    <property type="component" value="Chromosome"/>
</dbReference>
<feature type="domain" description="Mammalian cell entry C-terminal" evidence="4">
    <location>
        <begin position="183"/>
        <end position="349"/>
    </location>
</feature>
<feature type="domain" description="Mce/MlaD" evidence="3">
    <location>
        <begin position="89"/>
        <end position="160"/>
    </location>
</feature>
<dbReference type="KEGG" id="gom:D7316_04802"/>
<dbReference type="Pfam" id="PF02470">
    <property type="entry name" value="MlaD"/>
    <property type="match status" value="1"/>
</dbReference>
<sequence>MADEQNRHQQPDGDDARTEQFSTEEIRNAARADQGKSAEEPAPQANPHRRFGGRRSPVSIGAIGILVLLMMAVSAFYLNSLPLVGAAARYTAKFTEAAGLKPGAEVRVAGVKVGEVDGVSLDGNRVDVKFRVTNTWIGDQTQASIQIKTILGQKYLALNPRGSEPADPDVALTDTVSPYDVVEAFSDAADQIDDLNTDQLASSMETLSEAFSGTAGDIGPSLDGLSRLSATIASRDQEVQRLLAATKSTSKILADRNEEFVRLIAGAGQLLDELNNRQQAISTLLASTTSLSSSLSGIVRDNQAQIGPALDSLQQVNELLTAQNQNLRQTITYMAPFYRLYANVLGNGRWFESVVTNLLPPALPQQNTTRPPNKQKLQNNGGTEAG</sequence>
<evidence type="ECO:0000313" key="5">
    <source>
        <dbReference type="EMBL" id="AZG48185.1"/>
    </source>
</evidence>
<dbReference type="EMBL" id="CP033972">
    <property type="protein sequence ID" value="AZG48185.1"/>
    <property type="molecule type" value="Genomic_DNA"/>
</dbReference>
<feature type="compositionally biased region" description="Basic and acidic residues" evidence="1">
    <location>
        <begin position="1"/>
        <end position="39"/>
    </location>
</feature>
<dbReference type="InterPro" id="IPR024516">
    <property type="entry name" value="Mce_C"/>
</dbReference>
<feature type="transmembrane region" description="Helical" evidence="2">
    <location>
        <begin position="58"/>
        <end position="78"/>
    </location>
</feature>
<dbReference type="GO" id="GO:0005576">
    <property type="term" value="C:extracellular region"/>
    <property type="evidence" value="ECO:0007669"/>
    <property type="project" value="TreeGrafter"/>
</dbReference>
<name>A0A3G8JTZ7_9ACTN</name>
<evidence type="ECO:0008006" key="7">
    <source>
        <dbReference type="Google" id="ProtNLM"/>
    </source>
</evidence>
<dbReference type="NCBIfam" id="TIGR00996">
    <property type="entry name" value="Mtu_fam_mce"/>
    <property type="match status" value="1"/>
</dbReference>
<keyword evidence="6" id="KW-1185">Reference proteome</keyword>
<evidence type="ECO:0000259" key="4">
    <source>
        <dbReference type="Pfam" id="PF11887"/>
    </source>
</evidence>
<gene>
    <name evidence="5" type="ORF">D7316_04802</name>
</gene>
<evidence type="ECO:0000256" key="2">
    <source>
        <dbReference type="SAM" id="Phobius"/>
    </source>
</evidence>
<dbReference type="PANTHER" id="PTHR33371:SF18">
    <property type="entry name" value="MCE-FAMILY PROTEIN MCE3C"/>
    <property type="match status" value="1"/>
</dbReference>
<accession>A0A3G8JTZ7</accession>
<keyword evidence="2" id="KW-1133">Transmembrane helix</keyword>
<evidence type="ECO:0000259" key="3">
    <source>
        <dbReference type="Pfam" id="PF02470"/>
    </source>
</evidence>